<keyword evidence="3" id="KW-1185">Reference proteome</keyword>
<feature type="non-terminal residue" evidence="2">
    <location>
        <position position="1"/>
    </location>
</feature>
<reference evidence="2" key="1">
    <citation type="submission" date="2019-09" db="EMBL/GenBank/DDBJ databases">
        <title>Bird 10,000 Genomes (B10K) Project - Family phase.</title>
        <authorList>
            <person name="Zhang G."/>
        </authorList>
    </citation>
    <scope>NUCLEOTIDE SEQUENCE</scope>
    <source>
        <strain evidence="2">OUT-0039</strain>
        <tissue evidence="2">Muscle</tissue>
    </source>
</reference>
<evidence type="ECO:0000256" key="1">
    <source>
        <dbReference type="SAM" id="SignalP"/>
    </source>
</evidence>
<feature type="signal peptide" evidence="1">
    <location>
        <begin position="1"/>
        <end position="21"/>
    </location>
</feature>
<dbReference type="InterPro" id="IPR036179">
    <property type="entry name" value="Ig-like_dom_sf"/>
</dbReference>
<feature type="chain" id="PRO_5032349519" evidence="1">
    <location>
        <begin position="22"/>
        <end position="92"/>
    </location>
</feature>
<gene>
    <name evidence="2" type="primary">Igkv3d20_0</name>
    <name evidence="2" type="ORF">CERFAM_R14243</name>
</gene>
<accession>A0A851SKF0</accession>
<protein>
    <submittedName>
        <fullName evidence="2">KVD20 protein</fullName>
    </submittedName>
</protein>
<keyword evidence="1" id="KW-0732">Signal</keyword>
<feature type="non-terminal residue" evidence="2">
    <location>
        <position position="92"/>
    </location>
</feature>
<comment type="caution">
    <text evidence="2">The sequence shown here is derived from an EMBL/GenBank/DDBJ whole genome shotgun (WGS) entry which is preliminary data.</text>
</comment>
<dbReference type="AlphaFoldDB" id="A0A851SKF0"/>
<organism evidence="2 3">
    <name type="scientific">Certhia familiaris</name>
    <name type="common">Eurasian treecreeper</name>
    <dbReference type="NCBI Taxonomy" id="73333"/>
    <lineage>
        <taxon>Eukaryota</taxon>
        <taxon>Metazoa</taxon>
        <taxon>Chordata</taxon>
        <taxon>Craniata</taxon>
        <taxon>Vertebrata</taxon>
        <taxon>Euteleostomi</taxon>
        <taxon>Archelosauria</taxon>
        <taxon>Archosauria</taxon>
        <taxon>Dinosauria</taxon>
        <taxon>Saurischia</taxon>
        <taxon>Theropoda</taxon>
        <taxon>Coelurosauria</taxon>
        <taxon>Aves</taxon>
        <taxon>Neognathae</taxon>
        <taxon>Neoaves</taxon>
        <taxon>Telluraves</taxon>
        <taxon>Australaves</taxon>
        <taxon>Passeriformes</taxon>
        <taxon>Certhiidae</taxon>
        <taxon>Certhiinae</taxon>
        <taxon>Certhia</taxon>
    </lineage>
</organism>
<dbReference type="SUPFAM" id="SSF48726">
    <property type="entry name" value="Immunoglobulin"/>
    <property type="match status" value="1"/>
</dbReference>
<evidence type="ECO:0000313" key="2">
    <source>
        <dbReference type="EMBL" id="NXD03331.1"/>
    </source>
</evidence>
<evidence type="ECO:0000313" key="3">
    <source>
        <dbReference type="Proteomes" id="UP000611277"/>
    </source>
</evidence>
<dbReference type="Proteomes" id="UP000611277">
    <property type="component" value="Unassembled WGS sequence"/>
</dbReference>
<dbReference type="EMBL" id="WBNC01006709">
    <property type="protein sequence ID" value="NXD03331.1"/>
    <property type="molecule type" value="Genomic_DNA"/>
</dbReference>
<dbReference type="InterPro" id="IPR013783">
    <property type="entry name" value="Ig-like_fold"/>
</dbReference>
<sequence>SWSNCGLFLLSAAVTSQVVLEQHPRELSVDEGKEVTFQCSMGRYFSMRYVYWYRQGPSGCLKFIYRDGDIYGEGFHEHFVGSVESSGTTLQI</sequence>
<proteinExistence type="predicted"/>
<name>A0A851SKF0_CERFA</name>
<dbReference type="Gene3D" id="2.60.40.10">
    <property type="entry name" value="Immunoglobulins"/>
    <property type="match status" value="1"/>
</dbReference>